<name>A0A1G4KH90_9SACH</name>
<proteinExistence type="predicted"/>
<gene>
    <name evidence="1" type="ORF">LAME_0H14312G</name>
</gene>
<dbReference type="AlphaFoldDB" id="A0A1G4KH90"/>
<accession>A0A1G4KH90</accession>
<dbReference type="Proteomes" id="UP000191144">
    <property type="component" value="Chromosome H"/>
</dbReference>
<organism evidence="1 2">
    <name type="scientific">Lachancea meyersii CBS 8951</name>
    <dbReference type="NCBI Taxonomy" id="1266667"/>
    <lineage>
        <taxon>Eukaryota</taxon>
        <taxon>Fungi</taxon>
        <taxon>Dikarya</taxon>
        <taxon>Ascomycota</taxon>
        <taxon>Saccharomycotina</taxon>
        <taxon>Saccharomycetes</taxon>
        <taxon>Saccharomycetales</taxon>
        <taxon>Saccharomycetaceae</taxon>
        <taxon>Lachancea</taxon>
    </lineage>
</organism>
<evidence type="ECO:0000313" key="1">
    <source>
        <dbReference type="EMBL" id="SCV03921.1"/>
    </source>
</evidence>
<keyword evidence="2" id="KW-1185">Reference proteome</keyword>
<dbReference type="OrthoDB" id="4061338at2759"/>
<sequence length="206" mass="22808">MTAENERRPLGTVSKSRMNQLNGLTTTDMPTKSSSLKLPSITSIICEDSERCNERQTRDRNVQGVDLDEVTRKLKIRMQMAYYKLQTKQTRLRFRQVVHAKAKLGPAPEGLDETLNANEKTASFPVTAMALSPSARHPHGIGKPTRRLVMSQGSLRTPVKPCLWNSNNSMAAAGGRTPLHTFDSNQATPMSVKAAKSLIDLFTSNQ</sequence>
<reference evidence="2" key="1">
    <citation type="submission" date="2016-03" db="EMBL/GenBank/DDBJ databases">
        <authorList>
            <person name="Devillers Hugo."/>
        </authorList>
    </citation>
    <scope>NUCLEOTIDE SEQUENCE [LARGE SCALE GENOMIC DNA]</scope>
</reference>
<dbReference type="EMBL" id="LT598480">
    <property type="protein sequence ID" value="SCV03921.1"/>
    <property type="molecule type" value="Genomic_DNA"/>
</dbReference>
<evidence type="ECO:0000313" key="2">
    <source>
        <dbReference type="Proteomes" id="UP000191144"/>
    </source>
</evidence>
<protein>
    <submittedName>
        <fullName evidence="1">LAME_0H14312g1_1</fullName>
    </submittedName>
</protein>